<dbReference type="PRINTS" id="PR00164">
    <property type="entry name" value="ABC2TRNSPORT"/>
</dbReference>
<reference evidence="8 9" key="1">
    <citation type="submission" date="2020-08" db="EMBL/GenBank/DDBJ databases">
        <title>Sequencing the genomes of 1000 actinobacteria strains.</title>
        <authorList>
            <person name="Klenk H.-P."/>
        </authorList>
    </citation>
    <scope>NUCLEOTIDE SEQUENCE [LARGE SCALE GENOMIC DNA]</scope>
    <source>
        <strain evidence="8 9">DSM 45362</strain>
    </source>
</reference>
<keyword evidence="6" id="KW-0813">Transport</keyword>
<dbReference type="RefSeq" id="WP_184834201.1">
    <property type="nucleotide sequence ID" value="NZ_JACHMN010000002.1"/>
</dbReference>
<organism evidence="8 9">
    <name type="scientific">Allocatelliglobosispora scoriae</name>
    <dbReference type="NCBI Taxonomy" id="643052"/>
    <lineage>
        <taxon>Bacteria</taxon>
        <taxon>Bacillati</taxon>
        <taxon>Actinomycetota</taxon>
        <taxon>Actinomycetes</taxon>
        <taxon>Micromonosporales</taxon>
        <taxon>Micromonosporaceae</taxon>
        <taxon>Allocatelliglobosispora</taxon>
    </lineage>
</organism>
<accession>A0A841BLV0</accession>
<dbReference type="PANTHER" id="PTHR43229">
    <property type="entry name" value="NODULATION PROTEIN J"/>
    <property type="match status" value="1"/>
</dbReference>
<feature type="transmembrane region" description="Helical" evidence="6">
    <location>
        <begin position="165"/>
        <end position="184"/>
    </location>
</feature>
<keyword evidence="2 6" id="KW-0812">Transmembrane</keyword>
<dbReference type="EMBL" id="JACHMN010000002">
    <property type="protein sequence ID" value="MBB5868338.1"/>
    <property type="molecule type" value="Genomic_DNA"/>
</dbReference>
<feature type="transmembrane region" description="Helical" evidence="6">
    <location>
        <begin position="130"/>
        <end position="153"/>
    </location>
</feature>
<dbReference type="InterPro" id="IPR000412">
    <property type="entry name" value="ABC_2_transport"/>
</dbReference>
<sequence>MTAVTAHLLTYYRQTWRDSAFNSFILPLCLLIGIGWSVGRHVDQSLGVPYLSYVAPGLLAAAVTQVAAAESAWSVYGGFEWSRIYHAMRVTPARISDILMGHLGYVVLRSVIAGAGFLAVVAAFGVPRSWWALAVLPLAVLIALAVAAPVFAVSASIRHPGMFDVLFRLGIIPMSLLSGVYFPLATLPVPVRAAVLLLPLSHATELVRMCVLGDVRAGAAAVHILCLLAWAGFGFLLARAAFTRRLSD</sequence>
<dbReference type="GO" id="GO:0046677">
    <property type="term" value="P:response to antibiotic"/>
    <property type="evidence" value="ECO:0007669"/>
    <property type="project" value="UniProtKB-KW"/>
</dbReference>
<name>A0A841BLV0_9ACTN</name>
<keyword evidence="3 6" id="KW-1133">Transmembrane helix</keyword>
<dbReference type="InterPro" id="IPR013525">
    <property type="entry name" value="ABC2_TM"/>
</dbReference>
<evidence type="ECO:0000256" key="5">
    <source>
        <dbReference type="ARBA" id="ARBA00023251"/>
    </source>
</evidence>
<dbReference type="AlphaFoldDB" id="A0A841BLV0"/>
<evidence type="ECO:0000313" key="8">
    <source>
        <dbReference type="EMBL" id="MBB5868338.1"/>
    </source>
</evidence>
<evidence type="ECO:0000256" key="4">
    <source>
        <dbReference type="ARBA" id="ARBA00023136"/>
    </source>
</evidence>
<feature type="transmembrane region" description="Helical" evidence="6">
    <location>
        <begin position="58"/>
        <end position="79"/>
    </location>
</feature>
<dbReference type="GO" id="GO:0043190">
    <property type="term" value="C:ATP-binding cassette (ABC) transporter complex"/>
    <property type="evidence" value="ECO:0007669"/>
    <property type="project" value="InterPro"/>
</dbReference>
<evidence type="ECO:0000256" key="1">
    <source>
        <dbReference type="ARBA" id="ARBA00004141"/>
    </source>
</evidence>
<keyword evidence="6" id="KW-1003">Cell membrane</keyword>
<dbReference type="PIRSF" id="PIRSF006648">
    <property type="entry name" value="DrrB"/>
    <property type="match status" value="1"/>
</dbReference>
<feature type="transmembrane region" description="Helical" evidence="6">
    <location>
        <begin position="20"/>
        <end position="38"/>
    </location>
</feature>
<feature type="domain" description="ABC transmembrane type-2" evidence="7">
    <location>
        <begin position="18"/>
        <end position="245"/>
    </location>
</feature>
<comment type="caution">
    <text evidence="8">The sequence shown here is derived from an EMBL/GenBank/DDBJ whole genome shotgun (WGS) entry which is preliminary data.</text>
</comment>
<comment type="subcellular location">
    <subcellularLocation>
        <location evidence="6">Cell membrane</location>
        <topology evidence="6">Multi-pass membrane protein</topology>
    </subcellularLocation>
    <subcellularLocation>
        <location evidence="1">Membrane</location>
        <topology evidence="1">Multi-pass membrane protein</topology>
    </subcellularLocation>
</comment>
<feature type="transmembrane region" description="Helical" evidence="6">
    <location>
        <begin position="217"/>
        <end position="238"/>
    </location>
</feature>
<dbReference type="PROSITE" id="PS51012">
    <property type="entry name" value="ABC_TM2"/>
    <property type="match status" value="1"/>
</dbReference>
<evidence type="ECO:0000256" key="6">
    <source>
        <dbReference type="RuleBase" id="RU361157"/>
    </source>
</evidence>
<dbReference type="InterPro" id="IPR047817">
    <property type="entry name" value="ABC2_TM_bact-type"/>
</dbReference>
<comment type="similarity">
    <text evidence="6">Belongs to the ABC-2 integral membrane protein family.</text>
</comment>
<proteinExistence type="inferred from homology"/>
<keyword evidence="9" id="KW-1185">Reference proteome</keyword>
<dbReference type="Pfam" id="PF01061">
    <property type="entry name" value="ABC2_membrane"/>
    <property type="match status" value="1"/>
</dbReference>
<evidence type="ECO:0000256" key="2">
    <source>
        <dbReference type="ARBA" id="ARBA00022692"/>
    </source>
</evidence>
<evidence type="ECO:0000256" key="3">
    <source>
        <dbReference type="ARBA" id="ARBA00022989"/>
    </source>
</evidence>
<feature type="transmembrane region" description="Helical" evidence="6">
    <location>
        <begin position="99"/>
        <end position="124"/>
    </location>
</feature>
<dbReference type="Proteomes" id="UP000587527">
    <property type="component" value="Unassembled WGS sequence"/>
</dbReference>
<dbReference type="PANTHER" id="PTHR43229:SF2">
    <property type="entry name" value="NODULATION PROTEIN J"/>
    <property type="match status" value="1"/>
</dbReference>
<keyword evidence="4 6" id="KW-0472">Membrane</keyword>
<gene>
    <name evidence="8" type="ORF">F4553_001717</name>
</gene>
<evidence type="ECO:0000313" key="9">
    <source>
        <dbReference type="Proteomes" id="UP000587527"/>
    </source>
</evidence>
<evidence type="ECO:0000259" key="7">
    <source>
        <dbReference type="PROSITE" id="PS51012"/>
    </source>
</evidence>
<keyword evidence="5" id="KW-0046">Antibiotic resistance</keyword>
<dbReference type="GO" id="GO:0140359">
    <property type="term" value="F:ABC-type transporter activity"/>
    <property type="evidence" value="ECO:0007669"/>
    <property type="project" value="InterPro"/>
</dbReference>
<protein>
    <recommendedName>
        <fullName evidence="6">Transport permease protein</fullName>
    </recommendedName>
</protein>
<dbReference type="InterPro" id="IPR051784">
    <property type="entry name" value="Nod_factor_ABC_transporter"/>
</dbReference>